<dbReference type="Proteomes" id="UP000694888">
    <property type="component" value="Unplaced"/>
</dbReference>
<name>A0ABM1VQI7_APLCA</name>
<feature type="compositionally biased region" description="Basic and acidic residues" evidence="3">
    <location>
        <begin position="247"/>
        <end position="258"/>
    </location>
</feature>
<organism evidence="5 6">
    <name type="scientific">Aplysia californica</name>
    <name type="common">California sea hare</name>
    <dbReference type="NCBI Taxonomy" id="6500"/>
    <lineage>
        <taxon>Eukaryota</taxon>
        <taxon>Metazoa</taxon>
        <taxon>Spiralia</taxon>
        <taxon>Lophotrochozoa</taxon>
        <taxon>Mollusca</taxon>
        <taxon>Gastropoda</taxon>
        <taxon>Heterobranchia</taxon>
        <taxon>Euthyneura</taxon>
        <taxon>Tectipleura</taxon>
        <taxon>Aplysiida</taxon>
        <taxon>Aplysioidea</taxon>
        <taxon>Aplysiidae</taxon>
        <taxon>Aplysia</taxon>
    </lineage>
</organism>
<dbReference type="SUPFAM" id="SSF49562">
    <property type="entry name" value="C2 domain (Calcium/lipid-binding domain, CaLB)"/>
    <property type="match status" value="1"/>
</dbReference>
<accession>A0ABM1VQI7</accession>
<keyword evidence="1" id="KW-0479">Metal-binding</keyword>
<dbReference type="SMART" id="SM00239">
    <property type="entry name" value="C2"/>
    <property type="match status" value="1"/>
</dbReference>
<dbReference type="GeneID" id="106011269"/>
<evidence type="ECO:0000256" key="3">
    <source>
        <dbReference type="SAM" id="MobiDB-lite"/>
    </source>
</evidence>
<dbReference type="RefSeq" id="XP_035824679.1">
    <property type="nucleotide sequence ID" value="XM_035968786.1"/>
</dbReference>
<proteinExistence type="predicted"/>
<dbReference type="PANTHER" id="PTHR45911">
    <property type="entry name" value="C2 DOMAIN-CONTAINING PROTEIN"/>
    <property type="match status" value="1"/>
</dbReference>
<dbReference type="Gene3D" id="2.60.40.150">
    <property type="entry name" value="C2 domain"/>
    <property type="match status" value="1"/>
</dbReference>
<keyword evidence="5" id="KW-1185">Reference proteome</keyword>
<sequence length="445" mass="48898">MLLSGQAVSPGRRSTTNAYLEGLLSDKVIVQLTLLQGKDLVAMDRNGYSDPFCTVSVGGKKVFTTAVKKKTLFPKWNETVTTELSKDCKDMIIDVYDKDMISNDFMGKLALTVEQLKELSLKGTSDWYTLDKAKTGKIQLRCQVIAKDTLHMGNNNESEEVFEYPPLDQTRSSIPAVDVTDSSFLSSREASTHQPSPRPPPHRPTQTPAPPHKYLTLQAPPKNSSLQRSSSDLAVDQRSDGGGNTESRTRGRRAERDAQTPPTNKRASLRHAGSSNSVNVMQRSGDDQSMVSSTSSSHKMFSVTGRVQRIRGNFPLSATDVYCKVRLEIPGNRLSIFHNSRIIGKSGAVSLSDATPVFDTTFEIDRGSGIPLDTILTFDLKHSSKEHLATKGFSLVSLLGDADSVCKWLPMGNGIELEVSLTQGQPAPHRRSSSLFKSFSFRKDK</sequence>
<dbReference type="CDD" id="cd00030">
    <property type="entry name" value="C2"/>
    <property type="match status" value="1"/>
</dbReference>
<dbReference type="PROSITE" id="PS50004">
    <property type="entry name" value="C2"/>
    <property type="match status" value="1"/>
</dbReference>
<reference evidence="6" key="1">
    <citation type="submission" date="2025-08" db="UniProtKB">
        <authorList>
            <consortium name="RefSeq"/>
        </authorList>
    </citation>
    <scope>IDENTIFICATION</scope>
</reference>
<dbReference type="InterPro" id="IPR000008">
    <property type="entry name" value="C2_dom"/>
</dbReference>
<feature type="compositionally biased region" description="Polar residues" evidence="3">
    <location>
        <begin position="273"/>
        <end position="282"/>
    </location>
</feature>
<evidence type="ECO:0000256" key="1">
    <source>
        <dbReference type="ARBA" id="ARBA00022723"/>
    </source>
</evidence>
<dbReference type="PANTHER" id="PTHR45911:SF4">
    <property type="entry name" value="MULTIPLE C2 AND TRANSMEMBRANE DOMAIN-CONTAINING PROTEIN"/>
    <property type="match status" value="1"/>
</dbReference>
<feature type="compositionally biased region" description="Pro residues" evidence="3">
    <location>
        <begin position="196"/>
        <end position="211"/>
    </location>
</feature>
<feature type="compositionally biased region" description="Polar residues" evidence="3">
    <location>
        <begin position="221"/>
        <end position="232"/>
    </location>
</feature>
<dbReference type="InterPro" id="IPR035892">
    <property type="entry name" value="C2_domain_sf"/>
</dbReference>
<feature type="domain" description="C2" evidence="4">
    <location>
        <begin position="9"/>
        <end position="128"/>
    </location>
</feature>
<evidence type="ECO:0000259" key="4">
    <source>
        <dbReference type="PROSITE" id="PS50004"/>
    </source>
</evidence>
<keyword evidence="2" id="KW-0106">Calcium</keyword>
<evidence type="ECO:0000256" key="2">
    <source>
        <dbReference type="ARBA" id="ARBA00022837"/>
    </source>
</evidence>
<dbReference type="Pfam" id="PF00168">
    <property type="entry name" value="C2"/>
    <property type="match status" value="1"/>
</dbReference>
<evidence type="ECO:0000313" key="6">
    <source>
        <dbReference type="RefSeq" id="XP_035824679.1"/>
    </source>
</evidence>
<feature type="region of interest" description="Disordered" evidence="3">
    <location>
        <begin position="183"/>
        <end position="297"/>
    </location>
</feature>
<protein>
    <submittedName>
        <fullName evidence="6">E3 ubiquitin-protein ligase RSP5</fullName>
    </submittedName>
</protein>
<gene>
    <name evidence="6" type="primary">LOC106011269</name>
</gene>
<evidence type="ECO:0000313" key="5">
    <source>
        <dbReference type="Proteomes" id="UP000694888"/>
    </source>
</evidence>